<dbReference type="PRINTS" id="PR00219">
    <property type="entry name" value="SYNAPTOBREVN"/>
</dbReference>
<evidence type="ECO:0000256" key="6">
    <source>
        <dbReference type="ARBA" id="ARBA00023136"/>
    </source>
</evidence>
<evidence type="ECO:0000313" key="12">
    <source>
        <dbReference type="EMBL" id="KAG2388353.1"/>
    </source>
</evidence>
<dbReference type="PANTHER" id="PTHR21136:SF168">
    <property type="entry name" value="VESICLE-ASSOCIATED MEMBRANE PROTEIN 9"/>
    <property type="match status" value="1"/>
</dbReference>
<sequence>MYGSTGGEGGDIEGPLGTGIIYSLVSRGTTILCEYTENKGNFQQISRQILEKIPSNKSQKASYLYDQYIFHILVHGENGLIFFCMSGKEFGSRIPFNFLEDIKVRFLTQYPGDQSKRIQPNGLNREFGQVLKQQTKFFNNPKQNDRIQKVKGQIEEVKDIMIDNIDKVLDRGEKIDLLVNRTGDLVDSAELYKRKSKKLKNNMLYRNIIIVAVIVIIILIVIFLIIWFACGITFSACSPKKNE</sequence>
<dbReference type="EMBL" id="PYSW02000010">
    <property type="protein sequence ID" value="KAG2388353.1"/>
    <property type="molecule type" value="Genomic_DNA"/>
</dbReference>
<dbReference type="InterPro" id="IPR011012">
    <property type="entry name" value="Longin-like_dom_sf"/>
</dbReference>
<dbReference type="SUPFAM" id="SSF58038">
    <property type="entry name" value="SNARE fusion complex"/>
    <property type="match status" value="1"/>
</dbReference>
<keyword evidence="2" id="KW-0813">Transport</keyword>
<evidence type="ECO:0000313" key="13">
    <source>
        <dbReference type="Proteomes" id="UP000816034"/>
    </source>
</evidence>
<dbReference type="PROSITE" id="PS50892">
    <property type="entry name" value="V_SNARE"/>
    <property type="match status" value="1"/>
</dbReference>
<dbReference type="SMART" id="SM01270">
    <property type="entry name" value="Longin"/>
    <property type="match status" value="1"/>
</dbReference>
<comment type="similarity">
    <text evidence="1">Belongs to the synaptobrevin family.</text>
</comment>
<gene>
    <name evidence="12" type="ORF">C9374_000517</name>
</gene>
<keyword evidence="6 9" id="KW-0472">Membrane</keyword>
<dbReference type="AlphaFoldDB" id="A0AA88GXU2"/>
<feature type="domain" description="Longin" evidence="10">
    <location>
        <begin position="24"/>
        <end position="131"/>
    </location>
</feature>
<dbReference type="FunFam" id="1.20.5.110:FF:000004">
    <property type="entry name" value="Vesicle-associated membrane protein 7"/>
    <property type="match status" value="1"/>
</dbReference>
<dbReference type="InterPro" id="IPR010908">
    <property type="entry name" value="Longin_dom"/>
</dbReference>
<dbReference type="GO" id="GO:0005737">
    <property type="term" value="C:cytoplasm"/>
    <property type="evidence" value="ECO:0007669"/>
    <property type="project" value="UniProtKB-ARBA"/>
</dbReference>
<dbReference type="GO" id="GO:0015031">
    <property type="term" value="P:protein transport"/>
    <property type="evidence" value="ECO:0007669"/>
    <property type="project" value="UniProtKB-KW"/>
</dbReference>
<comment type="caution">
    <text evidence="12">The sequence shown here is derived from an EMBL/GenBank/DDBJ whole genome shotgun (WGS) entry which is preliminary data.</text>
</comment>
<dbReference type="PROSITE" id="PS50859">
    <property type="entry name" value="LONGIN"/>
    <property type="match status" value="1"/>
</dbReference>
<keyword evidence="5 9" id="KW-1133">Transmembrane helix</keyword>
<keyword evidence="8" id="KW-0175">Coiled coil</keyword>
<accession>A0AA88GXU2</accession>
<evidence type="ECO:0000256" key="3">
    <source>
        <dbReference type="ARBA" id="ARBA00022692"/>
    </source>
</evidence>
<evidence type="ECO:0000256" key="7">
    <source>
        <dbReference type="ARBA" id="ARBA00046280"/>
    </source>
</evidence>
<dbReference type="GO" id="GO:0012505">
    <property type="term" value="C:endomembrane system"/>
    <property type="evidence" value="ECO:0007669"/>
    <property type="project" value="UniProtKB-SubCell"/>
</dbReference>
<evidence type="ECO:0000256" key="5">
    <source>
        <dbReference type="ARBA" id="ARBA00022989"/>
    </source>
</evidence>
<dbReference type="InterPro" id="IPR042855">
    <property type="entry name" value="V_SNARE_CC"/>
</dbReference>
<dbReference type="Pfam" id="PF13774">
    <property type="entry name" value="Longin"/>
    <property type="match status" value="1"/>
</dbReference>
<proteinExistence type="inferred from homology"/>
<evidence type="ECO:0000256" key="2">
    <source>
        <dbReference type="ARBA" id="ARBA00022448"/>
    </source>
</evidence>
<dbReference type="GO" id="GO:0016192">
    <property type="term" value="P:vesicle-mediated transport"/>
    <property type="evidence" value="ECO:0007669"/>
    <property type="project" value="InterPro"/>
</dbReference>
<dbReference type="PANTHER" id="PTHR21136">
    <property type="entry name" value="SNARE PROTEINS"/>
    <property type="match status" value="1"/>
</dbReference>
<evidence type="ECO:0000259" key="11">
    <source>
        <dbReference type="PROSITE" id="PS50892"/>
    </source>
</evidence>
<dbReference type="Gene3D" id="1.20.5.110">
    <property type="match status" value="1"/>
</dbReference>
<dbReference type="InterPro" id="IPR051097">
    <property type="entry name" value="Synaptobrevin-like_transport"/>
</dbReference>
<keyword evidence="3 9" id="KW-0812">Transmembrane</keyword>
<evidence type="ECO:0000256" key="4">
    <source>
        <dbReference type="ARBA" id="ARBA00022927"/>
    </source>
</evidence>
<keyword evidence="13" id="KW-1185">Reference proteome</keyword>
<name>A0AA88GXU2_NAELO</name>
<evidence type="ECO:0000256" key="1">
    <source>
        <dbReference type="ARBA" id="ARBA00008025"/>
    </source>
</evidence>
<dbReference type="GeneID" id="68092979"/>
<evidence type="ECO:0000256" key="8">
    <source>
        <dbReference type="PROSITE-ProRule" id="PRU00290"/>
    </source>
</evidence>
<dbReference type="Proteomes" id="UP000816034">
    <property type="component" value="Unassembled WGS sequence"/>
</dbReference>
<protein>
    <submittedName>
        <fullName evidence="12">Uncharacterized protein</fullName>
    </submittedName>
</protein>
<keyword evidence="4" id="KW-0653">Protein transport</keyword>
<dbReference type="RefSeq" id="XP_044552345.1">
    <property type="nucleotide sequence ID" value="XM_044694890.1"/>
</dbReference>
<evidence type="ECO:0000256" key="9">
    <source>
        <dbReference type="SAM" id="Phobius"/>
    </source>
</evidence>
<dbReference type="GO" id="GO:0016020">
    <property type="term" value="C:membrane"/>
    <property type="evidence" value="ECO:0007669"/>
    <property type="project" value="InterPro"/>
</dbReference>
<dbReference type="Pfam" id="PF00957">
    <property type="entry name" value="Synaptobrevin"/>
    <property type="match status" value="1"/>
</dbReference>
<dbReference type="Gene3D" id="3.30.450.50">
    <property type="entry name" value="Longin domain"/>
    <property type="match status" value="1"/>
</dbReference>
<evidence type="ECO:0000259" key="10">
    <source>
        <dbReference type="PROSITE" id="PS50859"/>
    </source>
</evidence>
<dbReference type="CDD" id="cd14824">
    <property type="entry name" value="Longin"/>
    <property type="match status" value="1"/>
</dbReference>
<dbReference type="CDD" id="cd15843">
    <property type="entry name" value="R-SNARE"/>
    <property type="match status" value="1"/>
</dbReference>
<dbReference type="InterPro" id="IPR001388">
    <property type="entry name" value="Synaptobrevin-like"/>
</dbReference>
<dbReference type="FunFam" id="3.30.450.50:FF:000015">
    <property type="entry name" value="Synaptobrevin 2 isoform 1"/>
    <property type="match status" value="1"/>
</dbReference>
<feature type="domain" description="V-SNARE coiled-coil homology" evidence="11">
    <location>
        <begin position="146"/>
        <end position="206"/>
    </location>
</feature>
<reference evidence="12 13" key="1">
    <citation type="journal article" date="2018" name="BMC Genomics">
        <title>The genome of Naegleria lovaniensis, the basis for a comparative approach to unravel pathogenicity factors of the human pathogenic amoeba N. fowleri.</title>
        <authorList>
            <person name="Liechti N."/>
            <person name="Schurch N."/>
            <person name="Bruggmann R."/>
            <person name="Wittwer M."/>
        </authorList>
    </citation>
    <scope>NUCLEOTIDE SEQUENCE [LARGE SCALE GENOMIC DNA]</scope>
    <source>
        <strain evidence="12 13">ATCC 30569</strain>
    </source>
</reference>
<comment type="subcellular location">
    <subcellularLocation>
        <location evidence="7">Endomembrane system</location>
        <topology evidence="7">Single-pass type IV membrane protein</topology>
    </subcellularLocation>
</comment>
<organism evidence="12 13">
    <name type="scientific">Naegleria lovaniensis</name>
    <name type="common">Amoeba</name>
    <dbReference type="NCBI Taxonomy" id="51637"/>
    <lineage>
        <taxon>Eukaryota</taxon>
        <taxon>Discoba</taxon>
        <taxon>Heterolobosea</taxon>
        <taxon>Tetramitia</taxon>
        <taxon>Eutetramitia</taxon>
        <taxon>Vahlkampfiidae</taxon>
        <taxon>Naegleria</taxon>
    </lineage>
</organism>
<feature type="transmembrane region" description="Helical" evidence="9">
    <location>
        <begin position="204"/>
        <end position="229"/>
    </location>
</feature>
<dbReference type="SUPFAM" id="SSF64356">
    <property type="entry name" value="SNARE-like"/>
    <property type="match status" value="1"/>
</dbReference>